<proteinExistence type="predicted"/>
<dbReference type="InterPro" id="IPR003163">
    <property type="entry name" value="Tscrpt_reg_HTH_APSES-type"/>
</dbReference>
<evidence type="ECO:0000256" key="1">
    <source>
        <dbReference type="SAM" id="MobiDB-lite"/>
    </source>
</evidence>
<dbReference type="PANTHER" id="PTHR43828:SF5">
    <property type="entry name" value="TRANSCRIPTIONAL REPRESSOR XBP1"/>
    <property type="match status" value="1"/>
</dbReference>
<reference evidence="3" key="1">
    <citation type="submission" date="2018-08" db="EMBL/GenBank/DDBJ databases">
        <authorList>
            <person name="Guldener U."/>
        </authorList>
    </citation>
    <scope>NUCLEOTIDE SEQUENCE</scope>
    <source>
        <strain evidence="3">UB2</strain>
    </source>
</reference>
<dbReference type="EMBL" id="ULHB01000027">
    <property type="protein sequence ID" value="SYW77730.1"/>
    <property type="molecule type" value="Genomic_DNA"/>
</dbReference>
<feature type="domain" description="HTH APSES-type" evidence="2">
    <location>
        <begin position="201"/>
        <end position="313"/>
    </location>
</feature>
<dbReference type="FunFam" id="3.10.260.10:FF:000007">
    <property type="entry name" value="DNA-binding domain of Mlu1-box binding protein MBP1"/>
    <property type="match status" value="1"/>
</dbReference>
<dbReference type="PANTHER" id="PTHR43828">
    <property type="entry name" value="ASPARAGINASE"/>
    <property type="match status" value="1"/>
</dbReference>
<dbReference type="GO" id="GO:0033309">
    <property type="term" value="C:SBF transcription complex"/>
    <property type="evidence" value="ECO:0007669"/>
    <property type="project" value="TreeGrafter"/>
</dbReference>
<dbReference type="SUPFAM" id="SSF54616">
    <property type="entry name" value="DNA-binding domain of Mlu1-box binding protein MBP1"/>
    <property type="match status" value="1"/>
</dbReference>
<evidence type="ECO:0000313" key="4">
    <source>
        <dbReference type="Proteomes" id="UP000658997"/>
    </source>
</evidence>
<comment type="caution">
    <text evidence="3">The sequence shown here is derived from an EMBL/GenBank/DDBJ whole genome shotgun (WGS) entry which is preliminary data.</text>
</comment>
<feature type="region of interest" description="Disordered" evidence="1">
    <location>
        <begin position="551"/>
        <end position="576"/>
    </location>
</feature>
<accession>A0A8H8QJX4</accession>
<name>A0A8H8QJX4_9BASI</name>
<feature type="compositionally biased region" description="Polar residues" evidence="1">
    <location>
        <begin position="551"/>
        <end position="562"/>
    </location>
</feature>
<evidence type="ECO:0000313" key="3">
    <source>
        <dbReference type="EMBL" id="SYW77730.1"/>
    </source>
</evidence>
<dbReference type="InterPro" id="IPR036887">
    <property type="entry name" value="HTH_APSES_sf"/>
</dbReference>
<dbReference type="GO" id="GO:0000981">
    <property type="term" value="F:DNA-binding transcription factor activity, RNA polymerase II-specific"/>
    <property type="evidence" value="ECO:0007669"/>
    <property type="project" value="UniProtKB-ARBA"/>
</dbReference>
<dbReference type="Gene3D" id="3.10.260.10">
    <property type="entry name" value="Transcription regulator HTH, APSES-type DNA-binding domain"/>
    <property type="match status" value="1"/>
</dbReference>
<protein>
    <recommendedName>
        <fullName evidence="2">HTH APSES-type domain-containing protein</fullName>
    </recommendedName>
</protein>
<dbReference type="Proteomes" id="UP000658997">
    <property type="component" value="Unassembled WGS sequence"/>
</dbReference>
<sequence>MMSAKTAAAARARRTVARSSFLRPSLRQKVASPAAAAAHSEAQNPHKEYIILTRIKLEDTCLTTPSRNIIPTLHHYQERASKQLRADSLAKQPVVRKAYHELRAHDLEGIAYAAQLLLKLKNSKNKRASDMPLNDSQDSAFQAGTGIARKRGLPYARNDHGSPLQSSQTQSGYNGGINFYISEPRPARLFPTPVHEFRKGKYATTGGDRGFMTVFEYDVRGHTMMIDVDTSFVRFTSITQALGKNKVNFGRLVRTCPALEPHISKLKGGYLSIQGTWLPYDLAKELSRRIAWEIRDHLVPLFGYDFPSSCLRPDSEGFGQLAIGMSQKRARKRHNNGGPHQTSCYGPSLPISVVDGQTVEHKTNARSGSFPHTLQQPPHTATFQYSKSYGLDRPHWHGQDAGVASGTMDGELDPMMWPPTPSVCGTGSGGLQVPSVAHGGQYTSPFMAFQSSPVLSSPPSSNASSASAQSYAASYGLMVPPTVPSSSHGAGNGGGQTSSSAASTAAFDFAHAPSSPDKTKVKSGAERDVSSYGNNYISSYGDASNQLASWTESGHASAYMSSPPTPPPPAATAQAPTFHFDAWQQQQQPCTASSK</sequence>
<evidence type="ECO:0000259" key="2">
    <source>
        <dbReference type="PROSITE" id="PS51299"/>
    </source>
</evidence>
<dbReference type="AlphaFoldDB" id="A0A8H8QJX4"/>
<dbReference type="GO" id="GO:0030907">
    <property type="term" value="C:MBF transcription complex"/>
    <property type="evidence" value="ECO:0007669"/>
    <property type="project" value="TreeGrafter"/>
</dbReference>
<dbReference type="GO" id="GO:0003677">
    <property type="term" value="F:DNA binding"/>
    <property type="evidence" value="ECO:0007669"/>
    <property type="project" value="InterPro"/>
</dbReference>
<keyword evidence="4" id="KW-1185">Reference proteome</keyword>
<gene>
    <name evidence="3" type="ORF">UBRO2_01922</name>
</gene>
<dbReference type="PROSITE" id="PS51299">
    <property type="entry name" value="HTH_APSES"/>
    <property type="match status" value="1"/>
</dbReference>
<organism evidence="3 4">
    <name type="scientific">Ustilago bromivora</name>
    <dbReference type="NCBI Taxonomy" id="307758"/>
    <lineage>
        <taxon>Eukaryota</taxon>
        <taxon>Fungi</taxon>
        <taxon>Dikarya</taxon>
        <taxon>Basidiomycota</taxon>
        <taxon>Ustilaginomycotina</taxon>
        <taxon>Ustilaginomycetes</taxon>
        <taxon>Ustilaginales</taxon>
        <taxon>Ustilaginaceae</taxon>
        <taxon>Ustilago</taxon>
    </lineage>
</organism>
<dbReference type="InterPro" id="IPR051642">
    <property type="entry name" value="SWI6-like"/>
</dbReference>